<dbReference type="Proteomes" id="UP000460257">
    <property type="component" value="Unassembled WGS sequence"/>
</dbReference>
<keyword evidence="3" id="KW-1185">Reference proteome</keyword>
<organism evidence="2 3">
    <name type="scientific">Candidatus Weimeria bifida</name>
    <dbReference type="NCBI Taxonomy" id="2599074"/>
    <lineage>
        <taxon>Bacteria</taxon>
        <taxon>Bacillati</taxon>
        <taxon>Bacillota</taxon>
        <taxon>Clostridia</taxon>
        <taxon>Lachnospirales</taxon>
        <taxon>Lachnospiraceae</taxon>
        <taxon>Candidatus Weimeria</taxon>
    </lineage>
</organism>
<reference evidence="2" key="1">
    <citation type="journal article" date="2020" name="Appl. Environ. Microbiol.">
        <title>Medium-Chain Fatty Acid Synthesis by 'Candidatus Weimeria bifida' gen. nov., sp. nov., and 'Candidatus Pseudoramibacter fermentans' sp. nov.</title>
        <authorList>
            <person name="Scarborough M.J."/>
            <person name="Myers K.S."/>
            <person name="Donohue T.J."/>
            <person name="Noguera D.R."/>
        </authorList>
    </citation>
    <scope>NUCLEOTIDE SEQUENCE</scope>
    <source>
        <strain evidence="2">LCO1.1</strain>
    </source>
</reference>
<dbReference type="EMBL" id="VOGC01000006">
    <property type="protein sequence ID" value="MQN01863.1"/>
    <property type="molecule type" value="Genomic_DNA"/>
</dbReference>
<accession>A0A6N7J1A7</accession>
<keyword evidence="1" id="KW-0472">Membrane</keyword>
<protein>
    <submittedName>
        <fullName evidence="2">Uncharacterized protein</fullName>
    </submittedName>
</protein>
<sequence>MQDILKEYGPALITVIAILALIALVVFLIGSDTGSVVGEAFSNLIKGFFDNSTKSLAPAIKP</sequence>
<feature type="transmembrane region" description="Helical" evidence="1">
    <location>
        <begin position="12"/>
        <end position="30"/>
    </location>
</feature>
<comment type="caution">
    <text evidence="2">The sequence shown here is derived from an EMBL/GenBank/DDBJ whole genome shotgun (WGS) entry which is preliminary data.</text>
</comment>
<gene>
    <name evidence="2" type="ORF">FRC54_08075</name>
</gene>
<keyword evidence="1" id="KW-0812">Transmembrane</keyword>
<evidence type="ECO:0000256" key="1">
    <source>
        <dbReference type="SAM" id="Phobius"/>
    </source>
</evidence>
<evidence type="ECO:0000313" key="3">
    <source>
        <dbReference type="Proteomes" id="UP000460257"/>
    </source>
</evidence>
<dbReference type="AlphaFoldDB" id="A0A6N7J1A7"/>
<name>A0A6N7J1A7_9FIRM</name>
<proteinExistence type="predicted"/>
<keyword evidence="1" id="KW-1133">Transmembrane helix</keyword>
<evidence type="ECO:0000313" key="2">
    <source>
        <dbReference type="EMBL" id="MQN01863.1"/>
    </source>
</evidence>